<dbReference type="GO" id="GO:0071972">
    <property type="term" value="F:peptidoglycan L,D-transpeptidase activity"/>
    <property type="evidence" value="ECO:0007669"/>
    <property type="project" value="TreeGrafter"/>
</dbReference>
<dbReference type="Gene3D" id="2.40.440.10">
    <property type="entry name" value="L,D-transpeptidase catalytic domain-like"/>
    <property type="match status" value="1"/>
</dbReference>
<evidence type="ECO:0000259" key="6">
    <source>
        <dbReference type="PROSITE" id="PS52029"/>
    </source>
</evidence>
<sequence>MRLKLVFLAPAALLAMVSLAFATANIHIDLSSQRMHVESSEGSYDWPVSTARAGYYTPRGSYAPTGLQRMHYSKKYHMSPMPYSIFFRGGYAIHGTYATGALGRPASHGCVRLAPGNAKLLYEMVQNEGGSISITGAPPAGKTRFAARHHNPARYASHRHSHGPALAYAPYHRHSRSTVRSWQAHPLNWY</sequence>
<dbReference type="Pfam" id="PF03734">
    <property type="entry name" value="YkuD"/>
    <property type="match status" value="1"/>
</dbReference>
<comment type="pathway">
    <text evidence="1">Cell wall biogenesis; peptidoglycan biosynthesis.</text>
</comment>
<proteinExistence type="predicted"/>
<dbReference type="GO" id="GO:0018104">
    <property type="term" value="P:peptidoglycan-protein cross-linking"/>
    <property type="evidence" value="ECO:0007669"/>
    <property type="project" value="TreeGrafter"/>
</dbReference>
<dbReference type="SUPFAM" id="SSF141523">
    <property type="entry name" value="L,D-transpeptidase catalytic domain-like"/>
    <property type="match status" value="1"/>
</dbReference>
<evidence type="ECO:0000256" key="5">
    <source>
        <dbReference type="ARBA" id="ARBA00023316"/>
    </source>
</evidence>
<dbReference type="EMBL" id="OY288114">
    <property type="protein sequence ID" value="CAJ0887864.1"/>
    <property type="molecule type" value="Genomic_DNA"/>
</dbReference>
<dbReference type="InterPro" id="IPR005490">
    <property type="entry name" value="LD_TPept_cat_dom"/>
</dbReference>
<dbReference type="CDD" id="cd16913">
    <property type="entry name" value="YkuD_like"/>
    <property type="match status" value="1"/>
</dbReference>
<dbReference type="PROSITE" id="PS52029">
    <property type="entry name" value="LD_TPASE"/>
    <property type="match status" value="1"/>
</dbReference>
<organism evidence="7">
    <name type="scientific">freshwater sediment metagenome</name>
    <dbReference type="NCBI Taxonomy" id="556182"/>
    <lineage>
        <taxon>unclassified sequences</taxon>
        <taxon>metagenomes</taxon>
        <taxon>ecological metagenomes</taxon>
    </lineage>
</organism>
<keyword evidence="5" id="KW-0961">Cell wall biogenesis/degradation</keyword>
<keyword evidence="3" id="KW-0133">Cell shape</keyword>
<evidence type="ECO:0000256" key="3">
    <source>
        <dbReference type="ARBA" id="ARBA00022960"/>
    </source>
</evidence>
<dbReference type="GO" id="GO:0008360">
    <property type="term" value="P:regulation of cell shape"/>
    <property type="evidence" value="ECO:0007669"/>
    <property type="project" value="UniProtKB-KW"/>
</dbReference>
<dbReference type="PANTHER" id="PTHR30582:SF2">
    <property type="entry name" value="L,D-TRANSPEPTIDASE YCIB-RELATED"/>
    <property type="match status" value="1"/>
</dbReference>
<accession>A0AA48M2P7</accession>
<evidence type="ECO:0000256" key="1">
    <source>
        <dbReference type="ARBA" id="ARBA00004752"/>
    </source>
</evidence>
<dbReference type="PANTHER" id="PTHR30582">
    <property type="entry name" value="L,D-TRANSPEPTIDASE"/>
    <property type="match status" value="1"/>
</dbReference>
<dbReference type="GO" id="GO:0005576">
    <property type="term" value="C:extracellular region"/>
    <property type="evidence" value="ECO:0007669"/>
    <property type="project" value="TreeGrafter"/>
</dbReference>
<dbReference type="AlphaFoldDB" id="A0AA48M2P7"/>
<keyword evidence="4" id="KW-0573">Peptidoglycan synthesis</keyword>
<keyword evidence="2" id="KW-0808">Transferase</keyword>
<feature type="domain" description="L,D-TPase catalytic" evidence="6">
    <location>
        <begin position="24"/>
        <end position="135"/>
    </location>
</feature>
<dbReference type="GO" id="GO:0016740">
    <property type="term" value="F:transferase activity"/>
    <property type="evidence" value="ECO:0007669"/>
    <property type="project" value="UniProtKB-KW"/>
</dbReference>
<dbReference type="InterPro" id="IPR038063">
    <property type="entry name" value="Transpep_catalytic_dom"/>
</dbReference>
<evidence type="ECO:0000256" key="2">
    <source>
        <dbReference type="ARBA" id="ARBA00022679"/>
    </source>
</evidence>
<evidence type="ECO:0000313" key="7">
    <source>
        <dbReference type="EMBL" id="CAJ0887864.1"/>
    </source>
</evidence>
<evidence type="ECO:0000256" key="4">
    <source>
        <dbReference type="ARBA" id="ARBA00022984"/>
    </source>
</evidence>
<name>A0AA48M2P7_9ZZZZ</name>
<gene>
    <name evidence="7" type="ORF">AMST5_03829</name>
</gene>
<dbReference type="InterPro" id="IPR050979">
    <property type="entry name" value="LD-transpeptidase"/>
</dbReference>
<dbReference type="GO" id="GO:0071555">
    <property type="term" value="P:cell wall organization"/>
    <property type="evidence" value="ECO:0007669"/>
    <property type="project" value="UniProtKB-KW"/>
</dbReference>
<protein>
    <recommendedName>
        <fullName evidence="6">L,D-TPase catalytic domain-containing protein</fullName>
    </recommendedName>
</protein>
<reference evidence="7" key="1">
    <citation type="submission" date="2023-07" db="EMBL/GenBank/DDBJ databases">
        <authorList>
            <person name="Pelsma A.J. K."/>
        </authorList>
    </citation>
    <scope>NUCLEOTIDE SEQUENCE</scope>
</reference>